<proteinExistence type="predicted"/>
<dbReference type="AlphaFoldDB" id="A0A9P9W837"/>
<protein>
    <submittedName>
        <fullName evidence="1">Uncharacterized protein</fullName>
    </submittedName>
</protein>
<dbReference type="Gene3D" id="2.70.50.70">
    <property type="match status" value="1"/>
</dbReference>
<evidence type="ECO:0000313" key="1">
    <source>
        <dbReference type="EMBL" id="KAI1849539.1"/>
    </source>
</evidence>
<dbReference type="EMBL" id="JAFIMR010000076">
    <property type="protein sequence ID" value="KAI1849539.1"/>
    <property type="molecule type" value="Genomic_DNA"/>
</dbReference>
<dbReference type="PANTHER" id="PTHR36182:SF2">
    <property type="entry name" value="LYTIC POLYSACCHARIDE MONOOXYGENASE"/>
    <property type="match status" value="1"/>
</dbReference>
<organism evidence="1 2">
    <name type="scientific">Neoarthrinium moseri</name>
    <dbReference type="NCBI Taxonomy" id="1658444"/>
    <lineage>
        <taxon>Eukaryota</taxon>
        <taxon>Fungi</taxon>
        <taxon>Dikarya</taxon>
        <taxon>Ascomycota</taxon>
        <taxon>Pezizomycotina</taxon>
        <taxon>Sordariomycetes</taxon>
        <taxon>Xylariomycetidae</taxon>
        <taxon>Amphisphaeriales</taxon>
        <taxon>Apiosporaceae</taxon>
        <taxon>Neoarthrinium</taxon>
    </lineage>
</organism>
<dbReference type="Proteomes" id="UP000829685">
    <property type="component" value="Unassembled WGS sequence"/>
</dbReference>
<keyword evidence="2" id="KW-1185">Reference proteome</keyword>
<dbReference type="PANTHER" id="PTHR36182">
    <property type="entry name" value="PROTEIN, PUTATIVE (AFU_ORTHOLOGUE AFUA_6G10930)-RELATED"/>
    <property type="match status" value="1"/>
</dbReference>
<reference evidence="1" key="1">
    <citation type="submission" date="2021-03" db="EMBL/GenBank/DDBJ databases">
        <title>Revisited historic fungal species revealed as producer of novel bioactive compounds through whole genome sequencing and comparative genomics.</title>
        <authorList>
            <person name="Vignolle G.A."/>
            <person name="Hochenegger N."/>
            <person name="Mach R.L."/>
            <person name="Mach-Aigner A.R."/>
            <person name="Javad Rahimi M."/>
            <person name="Salim K.A."/>
            <person name="Chan C.M."/>
            <person name="Lim L.B.L."/>
            <person name="Cai F."/>
            <person name="Druzhinina I.S."/>
            <person name="U'Ren J.M."/>
            <person name="Derntl C."/>
        </authorList>
    </citation>
    <scope>NUCLEOTIDE SEQUENCE</scope>
    <source>
        <strain evidence="1">TUCIM 5799</strain>
    </source>
</reference>
<comment type="caution">
    <text evidence="1">The sequence shown here is derived from an EMBL/GenBank/DDBJ whole genome shotgun (WGS) entry which is preliminary data.</text>
</comment>
<sequence>MFSAKIAAATGFLAVANCHMLLVNPKPFDFTTATNADGYGRPLDAAGSDFPCRRINEAYTGPTNSYPQGSNQTLQLQGSAVHGGGSCQISITYDTEPTKNSVFKVIHTIQGGCPARNTEGNMVGTAETPDPFTYDFTIPSDIPTGKGTIAWSWLNRIGNREYYMECGAVEITGSGGDKSNFDKLPDLFVANIASENNCNTQNGAGKDAWIPQPGDSVEVNKGTDWQFFGDFGCVNVTVGDTGSGSGSGSGGGSSATAAPTSAATSIATSVPGGVFLTKTTAAASSVIATTTAAQATSVATSPAATASAGSGSGSGSQSGQLTGACSTEGAWNCVNGSSFQQCASGQWSVVMSMAAGTTCTMGQSSELKIAAGRKMRSFKA</sequence>
<accession>A0A9P9W837</accession>
<name>A0A9P9W837_9PEZI</name>
<evidence type="ECO:0000313" key="2">
    <source>
        <dbReference type="Proteomes" id="UP000829685"/>
    </source>
</evidence>
<gene>
    <name evidence="1" type="ORF">JX265_013604</name>
</gene>